<dbReference type="RefSeq" id="WP_214148798.1">
    <property type="nucleotide sequence ID" value="NZ_JAHCYV010000041.1"/>
</dbReference>
<feature type="coiled-coil region" evidence="1">
    <location>
        <begin position="203"/>
        <end position="230"/>
    </location>
</feature>
<comment type="caution">
    <text evidence="2">The sequence shown here is derived from an EMBL/GenBank/DDBJ whole genome shotgun (WGS) entry which is preliminary data.</text>
</comment>
<keyword evidence="1" id="KW-0175">Coiled coil</keyword>
<gene>
    <name evidence="2" type="ORF">FSE91_08280</name>
</gene>
<evidence type="ECO:0000256" key="1">
    <source>
        <dbReference type="SAM" id="Coils"/>
    </source>
</evidence>
<name>A0A5M1DQA8_CAMUP</name>
<reference evidence="2" key="1">
    <citation type="submission" date="2019-08" db="EMBL/GenBank/DDBJ databases">
        <authorList>
            <consortium name="GenomeTrakr network: Whole genome sequencing for foodborne pathogen traceback"/>
        </authorList>
    </citation>
    <scope>NUCLEOTIDE SEQUENCE</scope>
    <source>
        <strain evidence="2">TTU_623</strain>
    </source>
</reference>
<evidence type="ECO:0000313" key="2">
    <source>
        <dbReference type="EMBL" id="ECK6930793.1"/>
    </source>
</evidence>
<dbReference type="EMBL" id="AAJCUB010000051">
    <property type="protein sequence ID" value="ECK6930793.1"/>
    <property type="molecule type" value="Genomic_DNA"/>
</dbReference>
<proteinExistence type="predicted"/>
<sequence>MLANETEMMSAYIDDFNHYDDIYPNEEFQTQNNKKNIFSKTLNELEEDEKLKPALNTLNKLDENQKNIQEKEEAILELSSPKEKEDFIKNTLENSKANEKVAESLDILDALDENVRLIKDKEEEIKHAKKSLENKEENTLDKKIEDRVDEAYNKQVEDLLNQQKVELEKMKYENLKEEEILNLAKKNALLSFYKNKLSNKNLSKKAFNIIKELERDIANASNEANKNLQEKLKHSLLVSSLLSKKANTFHLIKAYEELEKNLNFLQLSRFGGEEIKKIESRLKNNQVLIKNLLEDSFIYLENDLKNKVQLSLVKEYEKVSQFLNKNNEEEVKKENILKND</sequence>
<dbReference type="AlphaFoldDB" id="A0A5M1DQA8"/>
<feature type="coiled-coil region" evidence="1">
    <location>
        <begin position="111"/>
        <end position="173"/>
    </location>
</feature>
<organism evidence="2">
    <name type="scientific">Campylobacter upsaliensis</name>
    <dbReference type="NCBI Taxonomy" id="28080"/>
    <lineage>
        <taxon>Bacteria</taxon>
        <taxon>Pseudomonadati</taxon>
        <taxon>Campylobacterota</taxon>
        <taxon>Epsilonproteobacteria</taxon>
        <taxon>Campylobacterales</taxon>
        <taxon>Campylobacteraceae</taxon>
        <taxon>Campylobacter</taxon>
    </lineage>
</organism>
<accession>A0A5M1DQA8</accession>
<feature type="coiled-coil region" evidence="1">
    <location>
        <begin position="275"/>
        <end position="333"/>
    </location>
</feature>
<protein>
    <submittedName>
        <fullName evidence="2">Uncharacterized protein</fullName>
    </submittedName>
</protein>